<gene>
    <name evidence="2" type="ORF">DFJ66_1892</name>
</gene>
<sequence length="297" mass="30056">MELVVGVDVGGTATKAVLVDGDRVLAQATAPTPRPGPDVVAGVLDVVAGLVGELDPERAARVGVVVPGIVDDARGVAVWSENLGWRDVPFAALLADRLGRVTAFGHDVRAGGLAESAFGGGRGVRDSLFLPIGTGIAAALVLGGRVHDAGGYAGEIGHVDVGHDEPCACGRTGCLEAIASASAIARRYTARTGTPAEAADVARLVARDDADAVRVWDDAVQGLAHALAWTASVLAPEVVVVGGGLSAAGDVLLRPLTEALRERLTFQRRPRLVAAELGGLAGCRGAALLAAKRSALC</sequence>
<dbReference type="Gene3D" id="3.30.420.40">
    <property type="match status" value="2"/>
</dbReference>
<dbReference type="CDD" id="cd23763">
    <property type="entry name" value="ASKHA_ATPase_ROK"/>
    <property type="match status" value="1"/>
</dbReference>
<organism evidence="2 3">
    <name type="scientific">Saccharothrix variisporea</name>
    <dbReference type="NCBI Taxonomy" id="543527"/>
    <lineage>
        <taxon>Bacteria</taxon>
        <taxon>Bacillati</taxon>
        <taxon>Actinomycetota</taxon>
        <taxon>Actinomycetes</taxon>
        <taxon>Pseudonocardiales</taxon>
        <taxon>Pseudonocardiaceae</taxon>
        <taxon>Saccharothrix</taxon>
    </lineage>
</organism>
<dbReference type="Pfam" id="PF00480">
    <property type="entry name" value="ROK"/>
    <property type="match status" value="1"/>
</dbReference>
<accession>A0A495X5A7</accession>
<keyword evidence="2" id="KW-0418">Kinase</keyword>
<dbReference type="RefSeq" id="WP_121219895.1">
    <property type="nucleotide sequence ID" value="NZ_JBIUBA010000007.1"/>
</dbReference>
<dbReference type="Proteomes" id="UP000272729">
    <property type="component" value="Unassembled WGS sequence"/>
</dbReference>
<evidence type="ECO:0000313" key="3">
    <source>
        <dbReference type="Proteomes" id="UP000272729"/>
    </source>
</evidence>
<comment type="caution">
    <text evidence="2">The sequence shown here is derived from an EMBL/GenBank/DDBJ whole genome shotgun (WGS) entry which is preliminary data.</text>
</comment>
<dbReference type="OrthoDB" id="9810372at2"/>
<dbReference type="InterPro" id="IPR000600">
    <property type="entry name" value="ROK"/>
</dbReference>
<dbReference type="SUPFAM" id="SSF53067">
    <property type="entry name" value="Actin-like ATPase domain"/>
    <property type="match status" value="1"/>
</dbReference>
<dbReference type="PANTHER" id="PTHR18964:SF149">
    <property type="entry name" value="BIFUNCTIONAL UDP-N-ACETYLGLUCOSAMINE 2-EPIMERASE_N-ACETYLMANNOSAMINE KINASE"/>
    <property type="match status" value="1"/>
</dbReference>
<name>A0A495X5A7_9PSEU</name>
<dbReference type="GO" id="GO:0016301">
    <property type="term" value="F:kinase activity"/>
    <property type="evidence" value="ECO:0007669"/>
    <property type="project" value="UniProtKB-KW"/>
</dbReference>
<evidence type="ECO:0000313" key="2">
    <source>
        <dbReference type="EMBL" id="RKT68699.1"/>
    </source>
</evidence>
<proteinExistence type="inferred from homology"/>
<protein>
    <submittedName>
        <fullName evidence="2">Glucokinase</fullName>
    </submittedName>
</protein>
<reference evidence="2 3" key="1">
    <citation type="submission" date="2018-10" db="EMBL/GenBank/DDBJ databases">
        <title>Sequencing the genomes of 1000 actinobacteria strains.</title>
        <authorList>
            <person name="Klenk H.-P."/>
        </authorList>
    </citation>
    <scope>NUCLEOTIDE SEQUENCE [LARGE SCALE GENOMIC DNA]</scope>
    <source>
        <strain evidence="2 3">DSM 43911</strain>
    </source>
</reference>
<comment type="similarity">
    <text evidence="1">Belongs to the ROK (NagC/XylR) family.</text>
</comment>
<keyword evidence="2" id="KW-0808">Transferase</keyword>
<keyword evidence="3" id="KW-1185">Reference proteome</keyword>
<evidence type="ECO:0000256" key="1">
    <source>
        <dbReference type="ARBA" id="ARBA00006479"/>
    </source>
</evidence>
<dbReference type="EMBL" id="RBXR01000001">
    <property type="protein sequence ID" value="RKT68699.1"/>
    <property type="molecule type" value="Genomic_DNA"/>
</dbReference>
<dbReference type="PANTHER" id="PTHR18964">
    <property type="entry name" value="ROK (REPRESSOR, ORF, KINASE) FAMILY"/>
    <property type="match status" value="1"/>
</dbReference>
<dbReference type="InterPro" id="IPR043129">
    <property type="entry name" value="ATPase_NBD"/>
</dbReference>
<dbReference type="AlphaFoldDB" id="A0A495X5A7"/>